<organism evidence="1 2">
    <name type="scientific">Oryza sativa subsp. indica</name>
    <name type="common">Rice</name>
    <dbReference type="NCBI Taxonomy" id="39946"/>
    <lineage>
        <taxon>Eukaryota</taxon>
        <taxon>Viridiplantae</taxon>
        <taxon>Streptophyta</taxon>
        <taxon>Embryophyta</taxon>
        <taxon>Tracheophyta</taxon>
        <taxon>Spermatophyta</taxon>
        <taxon>Magnoliopsida</taxon>
        <taxon>Liliopsida</taxon>
        <taxon>Poales</taxon>
        <taxon>Poaceae</taxon>
        <taxon>BOP clade</taxon>
        <taxon>Oryzoideae</taxon>
        <taxon>Oryzeae</taxon>
        <taxon>Oryzinae</taxon>
        <taxon>Oryza</taxon>
        <taxon>Oryza sativa</taxon>
    </lineage>
</organism>
<protein>
    <submittedName>
        <fullName evidence="1">Uncharacterized protein</fullName>
    </submittedName>
</protein>
<sequence length="77" mass="8533">MGLVLELTDDGEELHDSVHATSDFLRIAKHLHPTGERNYLVHVSKVDKSPPMESQSLLAVRKNISVAVSGPSIRFRV</sequence>
<dbReference type="EMBL" id="CM000130">
    <property type="protein sequence ID" value="EEC78911.1"/>
    <property type="molecule type" value="Genomic_DNA"/>
</dbReference>
<keyword evidence="2" id="KW-1185">Reference proteome</keyword>
<name>B8AW42_ORYSI</name>
<dbReference type="AlphaFoldDB" id="B8AW42"/>
<evidence type="ECO:0000313" key="2">
    <source>
        <dbReference type="Proteomes" id="UP000007015"/>
    </source>
</evidence>
<evidence type="ECO:0000313" key="1">
    <source>
        <dbReference type="EMBL" id="EEC78911.1"/>
    </source>
</evidence>
<proteinExistence type="predicted"/>
<dbReference type="HOGENOM" id="CLU_2642459_0_0_1"/>
<reference evidence="1 2" key="1">
    <citation type="journal article" date="2005" name="PLoS Biol.">
        <title>The genomes of Oryza sativa: a history of duplications.</title>
        <authorList>
            <person name="Yu J."/>
            <person name="Wang J."/>
            <person name="Lin W."/>
            <person name="Li S."/>
            <person name="Li H."/>
            <person name="Zhou J."/>
            <person name="Ni P."/>
            <person name="Dong W."/>
            <person name="Hu S."/>
            <person name="Zeng C."/>
            <person name="Zhang J."/>
            <person name="Zhang Y."/>
            <person name="Li R."/>
            <person name="Xu Z."/>
            <person name="Li S."/>
            <person name="Li X."/>
            <person name="Zheng H."/>
            <person name="Cong L."/>
            <person name="Lin L."/>
            <person name="Yin J."/>
            <person name="Geng J."/>
            <person name="Li G."/>
            <person name="Shi J."/>
            <person name="Liu J."/>
            <person name="Lv H."/>
            <person name="Li J."/>
            <person name="Wang J."/>
            <person name="Deng Y."/>
            <person name="Ran L."/>
            <person name="Shi X."/>
            <person name="Wang X."/>
            <person name="Wu Q."/>
            <person name="Li C."/>
            <person name="Ren X."/>
            <person name="Wang J."/>
            <person name="Wang X."/>
            <person name="Li D."/>
            <person name="Liu D."/>
            <person name="Zhang X."/>
            <person name="Ji Z."/>
            <person name="Zhao W."/>
            <person name="Sun Y."/>
            <person name="Zhang Z."/>
            <person name="Bao J."/>
            <person name="Han Y."/>
            <person name="Dong L."/>
            <person name="Ji J."/>
            <person name="Chen P."/>
            <person name="Wu S."/>
            <person name="Liu J."/>
            <person name="Xiao Y."/>
            <person name="Bu D."/>
            <person name="Tan J."/>
            <person name="Yang L."/>
            <person name="Ye C."/>
            <person name="Zhang J."/>
            <person name="Xu J."/>
            <person name="Zhou Y."/>
            <person name="Yu Y."/>
            <person name="Zhang B."/>
            <person name="Zhuang S."/>
            <person name="Wei H."/>
            <person name="Liu B."/>
            <person name="Lei M."/>
            <person name="Yu H."/>
            <person name="Li Y."/>
            <person name="Xu H."/>
            <person name="Wei S."/>
            <person name="He X."/>
            <person name="Fang L."/>
            <person name="Zhang Z."/>
            <person name="Zhang Y."/>
            <person name="Huang X."/>
            <person name="Su Z."/>
            <person name="Tong W."/>
            <person name="Li J."/>
            <person name="Tong Z."/>
            <person name="Li S."/>
            <person name="Ye J."/>
            <person name="Wang L."/>
            <person name="Fang L."/>
            <person name="Lei T."/>
            <person name="Chen C."/>
            <person name="Chen H."/>
            <person name="Xu Z."/>
            <person name="Li H."/>
            <person name="Huang H."/>
            <person name="Zhang F."/>
            <person name="Xu H."/>
            <person name="Li N."/>
            <person name="Zhao C."/>
            <person name="Li S."/>
            <person name="Dong L."/>
            <person name="Huang Y."/>
            <person name="Li L."/>
            <person name="Xi Y."/>
            <person name="Qi Q."/>
            <person name="Li W."/>
            <person name="Zhang B."/>
            <person name="Hu W."/>
            <person name="Zhang Y."/>
            <person name="Tian X."/>
            <person name="Jiao Y."/>
            <person name="Liang X."/>
            <person name="Jin J."/>
            <person name="Gao L."/>
            <person name="Zheng W."/>
            <person name="Hao B."/>
            <person name="Liu S."/>
            <person name="Wang W."/>
            <person name="Yuan L."/>
            <person name="Cao M."/>
            <person name="McDermott J."/>
            <person name="Samudrala R."/>
            <person name="Wang J."/>
            <person name="Wong G.K."/>
            <person name="Yang H."/>
        </authorList>
    </citation>
    <scope>NUCLEOTIDE SEQUENCE [LARGE SCALE GENOMIC DNA]</scope>
    <source>
        <strain evidence="2">cv. 93-11</strain>
    </source>
</reference>
<gene>
    <name evidence="1" type="ORF">OsI_19312</name>
</gene>
<dbReference type="Proteomes" id="UP000007015">
    <property type="component" value="Chromosome 5"/>
</dbReference>
<dbReference type="Gramene" id="BGIOSGA018372-TA">
    <property type="protein sequence ID" value="BGIOSGA018372-PA"/>
    <property type="gene ID" value="BGIOSGA018372"/>
</dbReference>
<accession>B8AW42</accession>